<dbReference type="SUPFAM" id="SSF56801">
    <property type="entry name" value="Acetyl-CoA synthetase-like"/>
    <property type="match status" value="1"/>
</dbReference>
<dbReference type="EMBL" id="AHKH01000176">
    <property type="protein sequence ID" value="EHQ59161.1"/>
    <property type="molecule type" value="Genomic_DNA"/>
</dbReference>
<dbReference type="GO" id="GO:0043041">
    <property type="term" value="P:amino acid activation for nonribosomal peptide biosynthetic process"/>
    <property type="evidence" value="ECO:0007669"/>
    <property type="project" value="TreeGrafter"/>
</dbReference>
<dbReference type="GO" id="GO:0044550">
    <property type="term" value="P:secondary metabolite biosynthetic process"/>
    <property type="evidence" value="ECO:0007669"/>
    <property type="project" value="TreeGrafter"/>
</dbReference>
<sequence length="37" mass="4260">MAAGRNLEYLGRLDQQVKVRGYRIEPGEVSHQLLQHP</sequence>
<dbReference type="PANTHER" id="PTHR45527:SF1">
    <property type="entry name" value="FATTY ACID SYNTHASE"/>
    <property type="match status" value="1"/>
</dbReference>
<dbReference type="InterPro" id="IPR045851">
    <property type="entry name" value="AMP-bd_C_sf"/>
</dbReference>
<dbReference type="STRING" id="1131935.PDENDC454_26743"/>
<evidence type="ECO:0000256" key="1">
    <source>
        <dbReference type="ARBA" id="ARBA00022737"/>
    </source>
</evidence>
<proteinExistence type="predicted"/>
<accession>H3SP40</accession>
<gene>
    <name evidence="2" type="ORF">PDENDC454_26743</name>
</gene>
<dbReference type="PANTHER" id="PTHR45527">
    <property type="entry name" value="NONRIBOSOMAL PEPTIDE SYNTHETASE"/>
    <property type="match status" value="1"/>
</dbReference>
<comment type="caution">
    <text evidence="2">The sequence shown here is derived from an EMBL/GenBank/DDBJ whole genome shotgun (WGS) entry which is preliminary data.</text>
</comment>
<dbReference type="GO" id="GO:0031177">
    <property type="term" value="F:phosphopantetheine binding"/>
    <property type="evidence" value="ECO:0007669"/>
    <property type="project" value="TreeGrafter"/>
</dbReference>
<dbReference type="GO" id="GO:0005737">
    <property type="term" value="C:cytoplasm"/>
    <property type="evidence" value="ECO:0007669"/>
    <property type="project" value="TreeGrafter"/>
</dbReference>
<protein>
    <submittedName>
        <fullName evidence="2">Uncharacterized protein</fullName>
    </submittedName>
</protein>
<feature type="non-terminal residue" evidence="2">
    <location>
        <position position="37"/>
    </location>
</feature>
<dbReference type="Proteomes" id="UP000003900">
    <property type="component" value="Unassembled WGS sequence"/>
</dbReference>
<dbReference type="AlphaFoldDB" id="H3SP40"/>
<evidence type="ECO:0000313" key="3">
    <source>
        <dbReference type="Proteomes" id="UP000003900"/>
    </source>
</evidence>
<reference evidence="2 3" key="1">
    <citation type="journal article" date="2012" name="J. Bacteriol.">
        <title>Genome Sequence of the Pattern-Forming Social Bacterium Paenibacillus dendritiformis C454 Chiral Morphotype.</title>
        <authorList>
            <person name="Sirota-Madi A."/>
            <person name="Olender T."/>
            <person name="Helman Y."/>
            <person name="Brainis I."/>
            <person name="Finkelshtein A."/>
            <person name="Roth D."/>
            <person name="Hagai E."/>
            <person name="Leshkowitz D."/>
            <person name="Brodsky L."/>
            <person name="Galatenko V."/>
            <person name="Nikolaev V."/>
            <person name="Gutnick D.L."/>
            <person name="Lancet D."/>
            <person name="Ben-Jacob E."/>
        </authorList>
    </citation>
    <scope>NUCLEOTIDE SEQUENCE [LARGE SCALE GENOMIC DNA]</scope>
    <source>
        <strain evidence="2 3">C454</strain>
    </source>
</reference>
<name>H3SP40_9BACL</name>
<evidence type="ECO:0000313" key="2">
    <source>
        <dbReference type="EMBL" id="EHQ59161.1"/>
    </source>
</evidence>
<organism evidence="2 3">
    <name type="scientific">Paenibacillus dendritiformis C454</name>
    <dbReference type="NCBI Taxonomy" id="1131935"/>
    <lineage>
        <taxon>Bacteria</taxon>
        <taxon>Bacillati</taxon>
        <taxon>Bacillota</taxon>
        <taxon>Bacilli</taxon>
        <taxon>Bacillales</taxon>
        <taxon>Paenibacillaceae</taxon>
        <taxon>Paenibacillus</taxon>
    </lineage>
</organism>
<keyword evidence="1" id="KW-0677">Repeat</keyword>
<dbReference type="Gene3D" id="3.30.300.30">
    <property type="match status" value="1"/>
</dbReference>
<keyword evidence="3" id="KW-1185">Reference proteome</keyword>